<gene>
    <name evidence="1" type="ORF">UV09_C0001G0066</name>
</gene>
<reference evidence="1 2" key="1">
    <citation type="journal article" date="2015" name="Nature">
        <title>rRNA introns, odd ribosomes, and small enigmatic genomes across a large radiation of phyla.</title>
        <authorList>
            <person name="Brown C.T."/>
            <person name="Hug L.A."/>
            <person name="Thomas B.C."/>
            <person name="Sharon I."/>
            <person name="Castelle C.J."/>
            <person name="Singh A."/>
            <person name="Wilkins M.J."/>
            <person name="Williams K.H."/>
            <person name="Banfield J.F."/>
        </authorList>
    </citation>
    <scope>NUCLEOTIDE SEQUENCE [LARGE SCALE GENOMIC DNA]</scope>
</reference>
<dbReference type="Proteomes" id="UP000034320">
    <property type="component" value="Unassembled WGS sequence"/>
</dbReference>
<dbReference type="EMBL" id="LCDD01000001">
    <property type="protein sequence ID" value="KKS48034.1"/>
    <property type="molecule type" value="Genomic_DNA"/>
</dbReference>
<dbReference type="AlphaFoldDB" id="A0A0G0ZH74"/>
<accession>A0A0G0ZH74</accession>
<evidence type="ECO:0000313" key="2">
    <source>
        <dbReference type="Proteomes" id="UP000034320"/>
    </source>
</evidence>
<protein>
    <submittedName>
        <fullName evidence="1">Uncharacterized protein</fullName>
    </submittedName>
</protein>
<organism evidence="1 2">
    <name type="scientific">Candidatus Gottesmanbacteria bacterium GW2011_GWA2_42_18</name>
    <dbReference type="NCBI Taxonomy" id="1618442"/>
    <lineage>
        <taxon>Bacteria</taxon>
        <taxon>Candidatus Gottesmaniibacteriota</taxon>
    </lineage>
</organism>
<name>A0A0G0ZH74_9BACT</name>
<proteinExistence type="predicted"/>
<sequence length="117" mass="13115">MNKTIIQVPVARDLRDKAAVAAEGLGFSSLQETIRIFLVNLASGKLSIVFEEKPIKLSSKAVKRYNEMLNKIDAGEEKLYTAKNGSELISQLYGHKNKLQQDISKKLRKKNKKSPIT</sequence>
<comment type="caution">
    <text evidence="1">The sequence shown here is derived from an EMBL/GenBank/DDBJ whole genome shotgun (WGS) entry which is preliminary data.</text>
</comment>
<evidence type="ECO:0000313" key="1">
    <source>
        <dbReference type="EMBL" id="KKS48034.1"/>
    </source>
</evidence>